<dbReference type="RefSeq" id="WP_259476999.1">
    <property type="nucleotide sequence ID" value="NZ_CP091834.1"/>
</dbReference>
<gene>
    <name evidence="2" type="ORF">QM089_23740</name>
</gene>
<comment type="caution">
    <text evidence="2">The sequence shown here is derived from an EMBL/GenBank/DDBJ whole genome shotgun (WGS) entry which is preliminary data.</text>
</comment>
<protein>
    <submittedName>
        <fullName evidence="2">Uncharacterized protein</fullName>
    </submittedName>
</protein>
<reference evidence="2" key="1">
    <citation type="submission" date="2023-05" db="EMBL/GenBank/DDBJ databases">
        <title>Colonisation of extended spectrum b-lactamase- and carbapenemase-producing bacteria on hospital surfaces from low- and middle-income countries.</title>
        <authorList>
            <person name="Nieto-Rosado M."/>
            <person name="Sands K."/>
            <person name="Iregbu K."/>
            <person name="Zahra R."/>
            <person name="Mazarati J.B."/>
            <person name="Mehtar S."/>
            <person name="Barnards-Group B."/>
            <person name="Walsh T.R."/>
        </authorList>
    </citation>
    <scope>NUCLEOTIDE SEQUENCE</scope>
    <source>
        <strain evidence="2">PP-E493</strain>
    </source>
</reference>
<evidence type="ECO:0000256" key="1">
    <source>
        <dbReference type="SAM" id="MobiDB-lite"/>
    </source>
</evidence>
<feature type="region of interest" description="Disordered" evidence="1">
    <location>
        <begin position="1"/>
        <end position="20"/>
    </location>
</feature>
<proteinExistence type="predicted"/>
<evidence type="ECO:0000313" key="2">
    <source>
        <dbReference type="EMBL" id="MDV5393206.1"/>
    </source>
</evidence>
<accession>A0AAE4TI56</accession>
<dbReference type="EMBL" id="JASGOQ010000003">
    <property type="protein sequence ID" value="MDV5393206.1"/>
    <property type="molecule type" value="Genomic_DNA"/>
</dbReference>
<dbReference type="Proteomes" id="UP001187859">
    <property type="component" value="Unassembled WGS sequence"/>
</dbReference>
<dbReference type="AlphaFoldDB" id="A0AAE4TI56"/>
<evidence type="ECO:0000313" key="3">
    <source>
        <dbReference type="Proteomes" id="UP001187859"/>
    </source>
</evidence>
<name>A0AAE4TI56_9GAMM</name>
<feature type="compositionally biased region" description="Basic and acidic residues" evidence="1">
    <location>
        <begin position="9"/>
        <end position="20"/>
    </location>
</feature>
<organism evidence="2 3">
    <name type="scientific">Shewanella xiamenensis</name>
    <dbReference type="NCBI Taxonomy" id="332186"/>
    <lineage>
        <taxon>Bacteria</taxon>
        <taxon>Pseudomonadati</taxon>
        <taxon>Pseudomonadota</taxon>
        <taxon>Gammaproteobacteria</taxon>
        <taxon>Alteromonadales</taxon>
        <taxon>Shewanellaceae</taxon>
        <taxon>Shewanella</taxon>
    </lineage>
</organism>
<sequence length="56" mass="6572">MNFNAHNHLRTESSAKSPKEAIRKAKLLSQIELYRELMAEGFKKAEIELMLQERQI</sequence>